<feature type="region of interest" description="Disordered" evidence="1">
    <location>
        <begin position="1"/>
        <end position="39"/>
    </location>
</feature>
<feature type="non-terminal residue" evidence="2">
    <location>
        <position position="230"/>
    </location>
</feature>
<protein>
    <submittedName>
        <fullName evidence="2">Uncharacterized protein</fullName>
    </submittedName>
</protein>
<gene>
    <name evidence="2" type="ORF">MSPICULIGERA_LOCUS18723</name>
</gene>
<dbReference type="EMBL" id="CATQJA010002659">
    <property type="protein sequence ID" value="CAJ0580525.1"/>
    <property type="molecule type" value="Genomic_DNA"/>
</dbReference>
<feature type="compositionally biased region" description="Polar residues" evidence="1">
    <location>
        <begin position="18"/>
        <end position="27"/>
    </location>
</feature>
<proteinExistence type="predicted"/>
<evidence type="ECO:0000313" key="3">
    <source>
        <dbReference type="Proteomes" id="UP001177023"/>
    </source>
</evidence>
<sequence>MKKVSGRLSTPWPRNESELSSDTSGASRDSPDPKLFGGVLSDQSYVGAANRLWNDSEPADGSLRLLDSTSSPVEPAPNTSKPSEAVFRKGDPTHIRRSLVAAKKATQILDARFLKDLKSAAKSELGLHEARRLRKGLIHILSEWSHLAASSKLTLNILMAHVTTLEIFRVCQAEDTLPELRKRVDYLLEHIESDCLNGTRLADLLHLASRSLRNEARRDKSKELYQRAIK</sequence>
<organism evidence="2 3">
    <name type="scientific">Mesorhabditis spiculigera</name>
    <dbReference type="NCBI Taxonomy" id="96644"/>
    <lineage>
        <taxon>Eukaryota</taxon>
        <taxon>Metazoa</taxon>
        <taxon>Ecdysozoa</taxon>
        <taxon>Nematoda</taxon>
        <taxon>Chromadorea</taxon>
        <taxon>Rhabditida</taxon>
        <taxon>Rhabditina</taxon>
        <taxon>Rhabditomorpha</taxon>
        <taxon>Rhabditoidea</taxon>
        <taxon>Rhabditidae</taxon>
        <taxon>Mesorhabditinae</taxon>
        <taxon>Mesorhabditis</taxon>
    </lineage>
</organism>
<keyword evidence="3" id="KW-1185">Reference proteome</keyword>
<reference evidence="2" key="1">
    <citation type="submission" date="2023-06" db="EMBL/GenBank/DDBJ databases">
        <authorList>
            <person name="Delattre M."/>
        </authorList>
    </citation>
    <scope>NUCLEOTIDE SEQUENCE</scope>
    <source>
        <strain evidence="2">AF72</strain>
    </source>
</reference>
<evidence type="ECO:0000313" key="2">
    <source>
        <dbReference type="EMBL" id="CAJ0580525.1"/>
    </source>
</evidence>
<dbReference type="Proteomes" id="UP001177023">
    <property type="component" value="Unassembled WGS sequence"/>
</dbReference>
<accession>A0AA36D5N0</accession>
<evidence type="ECO:0000256" key="1">
    <source>
        <dbReference type="SAM" id="MobiDB-lite"/>
    </source>
</evidence>
<feature type="region of interest" description="Disordered" evidence="1">
    <location>
        <begin position="63"/>
        <end position="89"/>
    </location>
</feature>
<feature type="compositionally biased region" description="Polar residues" evidence="1">
    <location>
        <begin position="67"/>
        <end position="82"/>
    </location>
</feature>
<comment type="caution">
    <text evidence="2">The sequence shown here is derived from an EMBL/GenBank/DDBJ whole genome shotgun (WGS) entry which is preliminary data.</text>
</comment>
<name>A0AA36D5N0_9BILA</name>
<dbReference type="AlphaFoldDB" id="A0AA36D5N0"/>